<organism evidence="1 2">
    <name type="scientific">Klebsiella pneumoniae</name>
    <dbReference type="NCBI Taxonomy" id="573"/>
    <lineage>
        <taxon>Bacteria</taxon>
        <taxon>Pseudomonadati</taxon>
        <taxon>Pseudomonadota</taxon>
        <taxon>Gammaproteobacteria</taxon>
        <taxon>Enterobacterales</taxon>
        <taxon>Enterobacteriaceae</taxon>
        <taxon>Klebsiella/Raoultella group</taxon>
        <taxon>Klebsiella</taxon>
        <taxon>Klebsiella pneumoniae complex</taxon>
    </lineage>
</organism>
<evidence type="ECO:0000313" key="1">
    <source>
        <dbReference type="EMBL" id="STV61594.1"/>
    </source>
</evidence>
<dbReference type="AlphaFoldDB" id="A0A378C6U5"/>
<gene>
    <name evidence="1" type="ORF">NCTC11679_02719</name>
</gene>
<evidence type="ECO:0000313" key="2">
    <source>
        <dbReference type="Proteomes" id="UP000255239"/>
    </source>
</evidence>
<name>A0A378C6U5_KLEPN</name>
<dbReference type="InterPro" id="IPR036397">
    <property type="entry name" value="RNaseH_sf"/>
</dbReference>
<dbReference type="SUPFAM" id="SSF53098">
    <property type="entry name" value="Ribonuclease H-like"/>
    <property type="match status" value="1"/>
</dbReference>
<dbReference type="Proteomes" id="UP000255239">
    <property type="component" value="Unassembled WGS sequence"/>
</dbReference>
<proteinExistence type="predicted"/>
<dbReference type="GO" id="GO:0003676">
    <property type="term" value="F:nucleic acid binding"/>
    <property type="evidence" value="ECO:0007669"/>
    <property type="project" value="InterPro"/>
</dbReference>
<dbReference type="Gene3D" id="3.30.420.10">
    <property type="entry name" value="Ribonuclease H-like superfamily/Ribonuclease H"/>
    <property type="match status" value="1"/>
</dbReference>
<reference evidence="1 2" key="1">
    <citation type="submission" date="2018-06" db="EMBL/GenBank/DDBJ databases">
        <authorList>
            <consortium name="Pathogen Informatics"/>
            <person name="Doyle S."/>
        </authorList>
    </citation>
    <scope>NUCLEOTIDE SEQUENCE [LARGE SCALE GENOMIC DNA]</scope>
    <source>
        <strain evidence="1 2">NCTC11679</strain>
    </source>
</reference>
<dbReference type="EMBL" id="UGMG01000001">
    <property type="protein sequence ID" value="STV61594.1"/>
    <property type="molecule type" value="Genomic_DNA"/>
</dbReference>
<protein>
    <submittedName>
        <fullName evidence="1">Transposase</fullName>
    </submittedName>
</protein>
<sequence>MLISVRLWRVKSSKNSTDCFLAKKLSGASWCGLAYGFPVNNVPQGSLNHGTGVRVLVRLIQIDGCDHDWFEGRGPACTALVYVDDATSKLMELLFVKSESTFSYFEATRRYIDKHGKPLALYSDKAGVFRVNNKHATGGDGHTQFGEPCMN</sequence>
<dbReference type="InterPro" id="IPR012337">
    <property type="entry name" value="RNaseH-like_sf"/>
</dbReference>
<accession>A0A378C6U5</accession>